<dbReference type="AlphaFoldDB" id="A0A178IHY6"/>
<feature type="transmembrane region" description="Helical" evidence="7">
    <location>
        <begin position="44"/>
        <end position="64"/>
    </location>
</feature>
<dbReference type="STRING" id="1184151.AW736_17445"/>
<feature type="transmembrane region" description="Helical" evidence="7">
    <location>
        <begin position="349"/>
        <end position="367"/>
    </location>
</feature>
<sequence length="413" mass="44935">MTSSKTPPTTITALSAMMFLQFFIWGAWYVPVTGWLNKAGFGDLTALVFTVCPIAAIVSPLFLGMVADRFFASQRVLGVMHLLGAAFMLAIPLVMPHVSPDTPRNILHPLILLLLGHALCYMPTLGLSSTVALQHITNPEKVFPIIRVLGTIGWIVAAYVISALPGGDSSIYQFWVVAAASAALGLYSFFLPHTTPPLAGKKVTVGQVLGLDALSLLKDRSYLVFVLCSLLICIPLAGYYAQARNYVDATAFANATQTMSWGQVSEIFFMLIIPLLFVRLGVKKMLLVGMLAWVARYGLFAGAAADQVKWMVLIGVALHGVCYDFFFVTGQIYVDKASPAAIRGQAQGFYVLITQGLGMIIGAQLFGKLTAIYDQTAAGGAKDWYHIWLWPALFAAVIVVIFFLFFKEKKEAK</sequence>
<protein>
    <recommendedName>
        <fullName evidence="8">Major facilitator superfamily (MFS) profile domain-containing protein</fullName>
    </recommendedName>
</protein>
<dbReference type="GO" id="GO:0015212">
    <property type="term" value="F:cytidine transmembrane transporter activity"/>
    <property type="evidence" value="ECO:0007669"/>
    <property type="project" value="TreeGrafter"/>
</dbReference>
<dbReference type="PANTHER" id="PTHR23522">
    <property type="entry name" value="BLL5896 PROTEIN"/>
    <property type="match status" value="1"/>
</dbReference>
<dbReference type="GO" id="GO:0015213">
    <property type="term" value="F:uridine transmembrane transporter activity"/>
    <property type="evidence" value="ECO:0007669"/>
    <property type="project" value="TreeGrafter"/>
</dbReference>
<evidence type="ECO:0000256" key="7">
    <source>
        <dbReference type="SAM" id="Phobius"/>
    </source>
</evidence>
<feature type="domain" description="Major facilitator superfamily (MFS) profile" evidence="8">
    <location>
        <begin position="214"/>
        <end position="413"/>
    </location>
</feature>
<keyword evidence="4 7" id="KW-0812">Transmembrane</keyword>
<comment type="subcellular location">
    <subcellularLocation>
        <location evidence="1">Cell membrane</location>
        <topology evidence="1">Multi-pass membrane protein</topology>
    </subcellularLocation>
</comment>
<reference evidence="9 10" key="1">
    <citation type="submission" date="2016-01" db="EMBL/GenBank/DDBJ databases">
        <title>High potential of lignocellulose degradation of a new Verrucomicrobia species.</title>
        <authorList>
            <person name="Wang Y."/>
            <person name="Shi Y."/>
            <person name="Qiu Z."/>
            <person name="Liu S."/>
            <person name="Yang H."/>
        </authorList>
    </citation>
    <scope>NUCLEOTIDE SEQUENCE [LARGE SCALE GENOMIC DNA]</scope>
    <source>
        <strain evidence="9 10">TSB47</strain>
    </source>
</reference>
<evidence type="ECO:0000256" key="2">
    <source>
        <dbReference type="ARBA" id="ARBA00022448"/>
    </source>
</evidence>
<feature type="transmembrane region" description="Helical" evidence="7">
    <location>
        <begin position="222"/>
        <end position="241"/>
    </location>
</feature>
<feature type="transmembrane region" description="Helical" evidence="7">
    <location>
        <begin position="106"/>
        <end position="133"/>
    </location>
</feature>
<dbReference type="InterPro" id="IPR004740">
    <property type="entry name" value="Nuc_H_symport"/>
</dbReference>
<feature type="transmembrane region" description="Helical" evidence="7">
    <location>
        <begin position="387"/>
        <end position="406"/>
    </location>
</feature>
<dbReference type="PROSITE" id="PS50850">
    <property type="entry name" value="MFS"/>
    <property type="match status" value="1"/>
</dbReference>
<proteinExistence type="predicted"/>
<dbReference type="InterPro" id="IPR036259">
    <property type="entry name" value="MFS_trans_sf"/>
</dbReference>
<comment type="caution">
    <text evidence="9">The sequence shown here is derived from an EMBL/GenBank/DDBJ whole genome shotgun (WGS) entry which is preliminary data.</text>
</comment>
<evidence type="ECO:0000256" key="4">
    <source>
        <dbReference type="ARBA" id="ARBA00022692"/>
    </source>
</evidence>
<dbReference type="PANTHER" id="PTHR23522:SF4">
    <property type="entry name" value="NUCLEOSIDE PERMEASE NUPG-RELATED"/>
    <property type="match status" value="1"/>
</dbReference>
<evidence type="ECO:0000256" key="6">
    <source>
        <dbReference type="ARBA" id="ARBA00023136"/>
    </source>
</evidence>
<evidence type="ECO:0000313" key="9">
    <source>
        <dbReference type="EMBL" id="OAM88807.1"/>
    </source>
</evidence>
<keyword evidence="2" id="KW-0813">Transport</keyword>
<name>A0A178IHY6_9BACT</name>
<dbReference type="EMBL" id="LRRQ01000119">
    <property type="protein sequence ID" value="OAM88807.1"/>
    <property type="molecule type" value="Genomic_DNA"/>
</dbReference>
<feature type="transmembrane region" description="Helical" evidence="7">
    <location>
        <begin position="145"/>
        <end position="165"/>
    </location>
</feature>
<dbReference type="SUPFAM" id="SSF103473">
    <property type="entry name" value="MFS general substrate transporter"/>
    <property type="match status" value="1"/>
</dbReference>
<evidence type="ECO:0000259" key="8">
    <source>
        <dbReference type="PROSITE" id="PS50850"/>
    </source>
</evidence>
<keyword evidence="5 7" id="KW-1133">Transmembrane helix</keyword>
<organism evidence="9 10">
    <name type="scientific">Termitidicoccus mucosus</name>
    <dbReference type="NCBI Taxonomy" id="1184151"/>
    <lineage>
        <taxon>Bacteria</taxon>
        <taxon>Pseudomonadati</taxon>
        <taxon>Verrucomicrobiota</taxon>
        <taxon>Opitutia</taxon>
        <taxon>Opitutales</taxon>
        <taxon>Opitutaceae</taxon>
        <taxon>Termitidicoccus</taxon>
    </lineage>
</organism>
<dbReference type="Gene3D" id="1.20.1250.20">
    <property type="entry name" value="MFS general substrate transporter like domains"/>
    <property type="match status" value="2"/>
</dbReference>
<evidence type="ECO:0000256" key="5">
    <source>
        <dbReference type="ARBA" id="ARBA00022989"/>
    </source>
</evidence>
<feature type="transmembrane region" description="Helical" evidence="7">
    <location>
        <begin position="171"/>
        <end position="191"/>
    </location>
</feature>
<dbReference type="Proteomes" id="UP000078486">
    <property type="component" value="Unassembled WGS sequence"/>
</dbReference>
<evidence type="ECO:0000256" key="1">
    <source>
        <dbReference type="ARBA" id="ARBA00004651"/>
    </source>
</evidence>
<dbReference type="GO" id="GO:0005886">
    <property type="term" value="C:plasma membrane"/>
    <property type="evidence" value="ECO:0007669"/>
    <property type="project" value="UniProtKB-SubCell"/>
</dbReference>
<feature type="transmembrane region" description="Helical" evidence="7">
    <location>
        <begin position="285"/>
        <end position="304"/>
    </location>
</feature>
<evidence type="ECO:0000256" key="3">
    <source>
        <dbReference type="ARBA" id="ARBA00022475"/>
    </source>
</evidence>
<feature type="transmembrane region" description="Helical" evidence="7">
    <location>
        <begin position="76"/>
        <end position="94"/>
    </location>
</feature>
<feature type="transmembrane region" description="Helical" evidence="7">
    <location>
        <begin position="12"/>
        <end position="32"/>
    </location>
</feature>
<evidence type="ECO:0000313" key="10">
    <source>
        <dbReference type="Proteomes" id="UP000078486"/>
    </source>
</evidence>
<feature type="transmembrane region" description="Helical" evidence="7">
    <location>
        <begin position="261"/>
        <end position="278"/>
    </location>
</feature>
<keyword evidence="3" id="KW-1003">Cell membrane</keyword>
<keyword evidence="6 7" id="KW-0472">Membrane</keyword>
<dbReference type="RefSeq" id="WP_068771559.1">
    <property type="nucleotide sequence ID" value="NZ_CP109796.1"/>
</dbReference>
<dbReference type="Pfam" id="PF03825">
    <property type="entry name" value="Nuc_H_symport"/>
    <property type="match status" value="1"/>
</dbReference>
<keyword evidence="10" id="KW-1185">Reference proteome</keyword>
<dbReference type="InterPro" id="IPR020846">
    <property type="entry name" value="MFS_dom"/>
</dbReference>
<accession>A0A178IHY6</accession>
<gene>
    <name evidence="9" type="ORF">AW736_17445</name>
</gene>
<dbReference type="OrthoDB" id="9783013at2"/>
<feature type="transmembrane region" description="Helical" evidence="7">
    <location>
        <begin position="310"/>
        <end position="328"/>
    </location>
</feature>